<accession>A0ABD0PI53</accession>
<dbReference type="EMBL" id="JAMKFB020000015">
    <property type="protein sequence ID" value="KAL0173747.1"/>
    <property type="molecule type" value="Genomic_DNA"/>
</dbReference>
<gene>
    <name evidence="1" type="ORF">M9458_029715</name>
</gene>
<feature type="non-terminal residue" evidence="1">
    <location>
        <position position="135"/>
    </location>
</feature>
<name>A0ABD0PI53_CIRMR</name>
<evidence type="ECO:0000313" key="2">
    <source>
        <dbReference type="Proteomes" id="UP001529510"/>
    </source>
</evidence>
<dbReference type="Proteomes" id="UP001529510">
    <property type="component" value="Unassembled WGS sequence"/>
</dbReference>
<organism evidence="1 2">
    <name type="scientific">Cirrhinus mrigala</name>
    <name type="common">Mrigala</name>
    <dbReference type="NCBI Taxonomy" id="683832"/>
    <lineage>
        <taxon>Eukaryota</taxon>
        <taxon>Metazoa</taxon>
        <taxon>Chordata</taxon>
        <taxon>Craniata</taxon>
        <taxon>Vertebrata</taxon>
        <taxon>Euteleostomi</taxon>
        <taxon>Actinopterygii</taxon>
        <taxon>Neopterygii</taxon>
        <taxon>Teleostei</taxon>
        <taxon>Ostariophysi</taxon>
        <taxon>Cypriniformes</taxon>
        <taxon>Cyprinidae</taxon>
        <taxon>Labeoninae</taxon>
        <taxon>Labeonini</taxon>
        <taxon>Cirrhinus</taxon>
    </lineage>
</organism>
<protein>
    <submittedName>
        <fullName evidence="1">Uncharacterized protein</fullName>
    </submittedName>
</protein>
<reference evidence="1 2" key="1">
    <citation type="submission" date="2024-05" db="EMBL/GenBank/DDBJ databases">
        <title>Genome sequencing and assembly of Indian major carp, Cirrhinus mrigala (Hamilton, 1822).</title>
        <authorList>
            <person name="Mohindra V."/>
            <person name="Chowdhury L.M."/>
            <person name="Lal K."/>
            <person name="Jena J.K."/>
        </authorList>
    </citation>
    <scope>NUCLEOTIDE SEQUENCE [LARGE SCALE GENOMIC DNA]</scope>
    <source>
        <strain evidence="1">CM1030</strain>
        <tissue evidence="1">Blood</tissue>
    </source>
</reference>
<keyword evidence="2" id="KW-1185">Reference proteome</keyword>
<proteinExistence type="predicted"/>
<sequence length="135" mass="15182">MDLDPVEMCQLKRSVMNCLILSRHRTAVPQNFSEAIEACGSRSRGLATWLFHIRSLQHWLHDRILRWAWHHGTLRVGIPLSVATFSDAVFLRAAVLLGQVSRHKALISEASDMSWGAICNGQAALGSWKGPRLQR</sequence>
<comment type="caution">
    <text evidence="1">The sequence shown here is derived from an EMBL/GenBank/DDBJ whole genome shotgun (WGS) entry which is preliminary data.</text>
</comment>
<dbReference type="AlphaFoldDB" id="A0ABD0PI53"/>
<evidence type="ECO:0000313" key="1">
    <source>
        <dbReference type="EMBL" id="KAL0173747.1"/>
    </source>
</evidence>